<dbReference type="InterPro" id="IPR008979">
    <property type="entry name" value="Galactose-bd-like_sf"/>
</dbReference>
<comment type="caution">
    <text evidence="4">The sequence shown here is derived from an EMBL/GenBank/DDBJ whole genome shotgun (WGS) entry which is preliminary data.</text>
</comment>
<keyword evidence="5" id="KW-1185">Reference proteome</keyword>
<dbReference type="Gene3D" id="2.60.120.260">
    <property type="entry name" value="Galactose-binding domain-like"/>
    <property type="match status" value="1"/>
</dbReference>
<dbReference type="Pfam" id="PF16391">
    <property type="entry name" value="DUF5000"/>
    <property type="match status" value="1"/>
</dbReference>
<gene>
    <name evidence="4" type="ORF">GO493_13930</name>
</gene>
<evidence type="ECO:0000313" key="4">
    <source>
        <dbReference type="EMBL" id="MVT09365.1"/>
    </source>
</evidence>
<dbReference type="Pfam" id="PF17166">
    <property type="entry name" value="DUF5126"/>
    <property type="match status" value="1"/>
</dbReference>
<name>A0A7K1U5Y3_9BACT</name>
<feature type="domain" description="DUF5126" evidence="3">
    <location>
        <begin position="127"/>
        <end position="227"/>
    </location>
</feature>
<organism evidence="4 5">
    <name type="scientific">Chitinophaga tropicalis</name>
    <dbReference type="NCBI Taxonomy" id="2683588"/>
    <lineage>
        <taxon>Bacteria</taxon>
        <taxon>Pseudomonadati</taxon>
        <taxon>Bacteroidota</taxon>
        <taxon>Chitinophagia</taxon>
        <taxon>Chitinophagales</taxon>
        <taxon>Chitinophagaceae</taxon>
        <taxon>Chitinophaga</taxon>
    </lineage>
</organism>
<feature type="domain" description="DUF5000" evidence="2">
    <location>
        <begin position="254"/>
        <end position="397"/>
    </location>
</feature>
<dbReference type="SUPFAM" id="SSF49785">
    <property type="entry name" value="Galactose-binding domain-like"/>
    <property type="match status" value="1"/>
</dbReference>
<dbReference type="InterPro" id="IPR032527">
    <property type="entry name" value="DUF4959"/>
</dbReference>
<sequence>MSNKKLLYTFITAAAFATFSCTRDEELHKPISSSTAIPAQVTGIKVENLPGKAVVSYVLPKDSNLMYVKATYKLANGNEASTKASYYSTSLTVEGFADTLEHEVKLYSVSRSEVMSEPLTIKIRPQEAPIWKVYKSINILTAFGGYNMSAVNETKADINILVLKKNAFNEYETDIDKSVYTSTDSITSKVRGLDTINYTYGFVVKDKWGNITDTLYHTFKPLYETEFSPSKFATFNLPGDAPQVTNGAALQYIWDGKLGWPYTSFTNQVPGGQGPHTITFDLGTTGKVSRVWIRPYPEGSRYYYLTTMKRFEIYGSVAPSLSGALDDSWVLLGSYTVVKPSGLPYGTDNSEDQATAAAGFNWDADLLAPKIRYMRVRCLENFAGGTSQSINELKVYGDPR</sequence>
<reference evidence="4 5" key="1">
    <citation type="submission" date="2019-12" db="EMBL/GenBank/DDBJ databases">
        <title>Chitinophaga sp. strain ysch24 (GDMCC 1.1355), whole genome shotgun sequence.</title>
        <authorList>
            <person name="Zhang X."/>
        </authorList>
    </citation>
    <scope>NUCLEOTIDE SEQUENCE [LARGE SCALE GENOMIC DNA]</scope>
    <source>
        <strain evidence="5">ysch24</strain>
    </source>
</reference>
<dbReference type="RefSeq" id="WP_157306805.1">
    <property type="nucleotide sequence ID" value="NZ_WRXN01000005.1"/>
</dbReference>
<protein>
    <submittedName>
        <fullName evidence="4">DUF4959 domain-containing protein</fullName>
    </submittedName>
</protein>
<dbReference type="Proteomes" id="UP000461730">
    <property type="component" value="Unassembled WGS sequence"/>
</dbReference>
<feature type="domain" description="DUF4959" evidence="1">
    <location>
        <begin position="20"/>
        <end position="125"/>
    </location>
</feature>
<proteinExistence type="predicted"/>
<dbReference type="InterPro" id="IPR033431">
    <property type="entry name" value="DUF5126"/>
</dbReference>
<accession>A0A7K1U5Y3</accession>
<dbReference type="PROSITE" id="PS51257">
    <property type="entry name" value="PROKAR_LIPOPROTEIN"/>
    <property type="match status" value="1"/>
</dbReference>
<evidence type="ECO:0000259" key="1">
    <source>
        <dbReference type="Pfam" id="PF16323"/>
    </source>
</evidence>
<evidence type="ECO:0000259" key="3">
    <source>
        <dbReference type="Pfam" id="PF17166"/>
    </source>
</evidence>
<evidence type="ECO:0000313" key="5">
    <source>
        <dbReference type="Proteomes" id="UP000461730"/>
    </source>
</evidence>
<dbReference type="EMBL" id="WRXN01000005">
    <property type="protein sequence ID" value="MVT09365.1"/>
    <property type="molecule type" value="Genomic_DNA"/>
</dbReference>
<evidence type="ECO:0000259" key="2">
    <source>
        <dbReference type="Pfam" id="PF16391"/>
    </source>
</evidence>
<dbReference type="AlphaFoldDB" id="A0A7K1U5Y3"/>
<dbReference type="Pfam" id="PF16323">
    <property type="entry name" value="DUF4959"/>
    <property type="match status" value="1"/>
</dbReference>
<dbReference type="InterPro" id="IPR032164">
    <property type="entry name" value="DUF5000"/>
</dbReference>